<organism evidence="9 10">
    <name type="scientific">Cladonia borealis</name>
    <dbReference type="NCBI Taxonomy" id="184061"/>
    <lineage>
        <taxon>Eukaryota</taxon>
        <taxon>Fungi</taxon>
        <taxon>Dikarya</taxon>
        <taxon>Ascomycota</taxon>
        <taxon>Pezizomycotina</taxon>
        <taxon>Lecanoromycetes</taxon>
        <taxon>OSLEUM clade</taxon>
        <taxon>Lecanoromycetidae</taxon>
        <taxon>Lecanorales</taxon>
        <taxon>Lecanorineae</taxon>
        <taxon>Cladoniaceae</taxon>
        <taxon>Cladonia</taxon>
    </lineage>
</organism>
<comment type="caution">
    <text evidence="9">The sequence shown here is derived from an EMBL/GenBank/DDBJ whole genome shotgun (WGS) entry which is preliminary data.</text>
</comment>
<dbReference type="Gene3D" id="3.40.1500.10">
    <property type="entry name" value="Coproporphyrinogen III oxidase, aerobic"/>
    <property type="match status" value="1"/>
</dbReference>
<dbReference type="EC" id="1.3.3.3" evidence="4"/>
<evidence type="ECO:0000313" key="9">
    <source>
        <dbReference type="EMBL" id="KAK0508306.1"/>
    </source>
</evidence>
<dbReference type="GO" id="GO:0004109">
    <property type="term" value="F:coproporphyrinogen oxidase activity"/>
    <property type="evidence" value="ECO:0007669"/>
    <property type="project" value="UniProtKB-EC"/>
</dbReference>
<dbReference type="Proteomes" id="UP001166286">
    <property type="component" value="Unassembled WGS sequence"/>
</dbReference>
<evidence type="ECO:0000256" key="1">
    <source>
        <dbReference type="ARBA" id="ARBA00005168"/>
    </source>
</evidence>
<protein>
    <recommendedName>
        <fullName evidence="4">coproporphyrinogen oxidase</fullName>
        <ecNumber evidence="4">1.3.3.3</ecNumber>
    </recommendedName>
</protein>
<dbReference type="PRINTS" id="PR00073">
    <property type="entry name" value="COPRGNOXDASE"/>
</dbReference>
<dbReference type="InterPro" id="IPR018375">
    <property type="entry name" value="Coprogen_oxidase_CS"/>
</dbReference>
<proteinExistence type="inferred from homology"/>
<dbReference type="FunFam" id="3.40.1500.10:FF:000002">
    <property type="entry name" value="oxygen-dependent coproporphyrinogen-III oxidase, mitochondrial"/>
    <property type="match status" value="1"/>
</dbReference>
<keyword evidence="10" id="KW-1185">Reference proteome</keyword>
<keyword evidence="6" id="KW-0350">Heme biosynthesis</keyword>
<dbReference type="GO" id="GO:0005737">
    <property type="term" value="C:cytoplasm"/>
    <property type="evidence" value="ECO:0007669"/>
    <property type="project" value="TreeGrafter"/>
</dbReference>
<keyword evidence="7" id="KW-0627">Porphyrin biosynthesis</keyword>
<dbReference type="EMBL" id="JAFEKC020000021">
    <property type="protein sequence ID" value="KAK0508306.1"/>
    <property type="molecule type" value="Genomic_DNA"/>
</dbReference>
<dbReference type="PANTHER" id="PTHR10755:SF0">
    <property type="entry name" value="OXYGEN-DEPENDENT COPROPORPHYRINOGEN-III OXIDASE, MITOCHONDRIAL"/>
    <property type="match status" value="1"/>
</dbReference>
<dbReference type="PANTHER" id="PTHR10755">
    <property type="entry name" value="COPROPORPHYRINOGEN III OXIDASE, MITOCHONDRIAL"/>
    <property type="match status" value="1"/>
</dbReference>
<dbReference type="SUPFAM" id="SSF102886">
    <property type="entry name" value="Coproporphyrinogen III oxidase"/>
    <property type="match status" value="1"/>
</dbReference>
<evidence type="ECO:0000256" key="4">
    <source>
        <dbReference type="ARBA" id="ARBA00012869"/>
    </source>
</evidence>
<dbReference type="InterPro" id="IPR036406">
    <property type="entry name" value="Coprogen_oxidase_aer_sf"/>
</dbReference>
<dbReference type="PROSITE" id="PS01021">
    <property type="entry name" value="COPROGEN_OXIDASE"/>
    <property type="match status" value="1"/>
</dbReference>
<evidence type="ECO:0000256" key="5">
    <source>
        <dbReference type="ARBA" id="ARBA00023002"/>
    </source>
</evidence>
<comment type="pathway">
    <text evidence="1">Porphyrin-containing compound metabolism; protoporphyrin-IX biosynthesis; protoporphyrinogen-IX from coproporphyrinogen-III (O2 route): step 1/1.</text>
</comment>
<evidence type="ECO:0000256" key="8">
    <source>
        <dbReference type="SAM" id="MobiDB-lite"/>
    </source>
</evidence>
<evidence type="ECO:0000256" key="7">
    <source>
        <dbReference type="ARBA" id="ARBA00023244"/>
    </source>
</evidence>
<keyword evidence="5" id="KW-0560">Oxidoreductase</keyword>
<dbReference type="Pfam" id="PF01218">
    <property type="entry name" value="Coprogen_oxidas"/>
    <property type="match status" value="1"/>
</dbReference>
<name>A0AA39QTV3_9LECA</name>
<reference evidence="9" key="1">
    <citation type="submission" date="2023-03" db="EMBL/GenBank/DDBJ databases">
        <title>Complete genome of Cladonia borealis.</title>
        <authorList>
            <person name="Park H."/>
        </authorList>
    </citation>
    <scope>NUCLEOTIDE SEQUENCE</scope>
    <source>
        <strain evidence="9">ANT050790</strain>
    </source>
</reference>
<dbReference type="GO" id="GO:0006782">
    <property type="term" value="P:protoporphyrinogen IX biosynthetic process"/>
    <property type="evidence" value="ECO:0007669"/>
    <property type="project" value="TreeGrafter"/>
</dbReference>
<dbReference type="AlphaFoldDB" id="A0AA39QTV3"/>
<feature type="region of interest" description="Disordered" evidence="8">
    <location>
        <begin position="19"/>
        <end position="76"/>
    </location>
</feature>
<evidence type="ECO:0000256" key="6">
    <source>
        <dbReference type="ARBA" id="ARBA00023133"/>
    </source>
</evidence>
<evidence type="ECO:0000256" key="2">
    <source>
        <dbReference type="ARBA" id="ARBA00010644"/>
    </source>
</evidence>
<dbReference type="NCBIfam" id="NF003727">
    <property type="entry name" value="PRK05330.1"/>
    <property type="match status" value="1"/>
</dbReference>
<dbReference type="InterPro" id="IPR001260">
    <property type="entry name" value="Coprogen_oxidase_aer"/>
</dbReference>
<comment type="subunit">
    <text evidence="3">Homodimer.</text>
</comment>
<accession>A0AA39QTV3</accession>
<evidence type="ECO:0000256" key="3">
    <source>
        <dbReference type="ARBA" id="ARBA00011738"/>
    </source>
</evidence>
<gene>
    <name evidence="9" type="ORF">JMJ35_009390</name>
</gene>
<sequence>MAPTKSCLRMRGNLFLSDGFRHQKPLRPGYPHTRNYATAGPVKPRPYKDKTQAKPLVGVRPPGSATPNAKPSGDSKAKTGVVAPYWRISLGVILCGSMIYSMFTTPLQLESPSIAERDTLSKRESGVTSSSPMRLRMEAFIKAQQKAIVAALETLDPTQKFRVDTWTRPNGGGGISCVLQGGQVFEKAGVNTSIVYGTLPRPAIEKMRVNHKALDPDVDSLEFFAAGLSCVLHPTNPNAPTVHFNYRYFETMDAQGNCNAWWFGGGTDLTPSYLYDEDAIHFHRTVKEACDKHDREYYPRFKKWCDKYFHIPHRGESRGIGGIFFDDLDEEEKDQEQLFSFIKDCLTAFLPSYLPLIQKRKDMPFTEKEKEWQQLRRGRYVEFNLVHDRGTSFGLNTPGARVESILMSLPLTARWMYMHDADRGSREERLLKVLREPVDWV</sequence>
<evidence type="ECO:0000313" key="10">
    <source>
        <dbReference type="Proteomes" id="UP001166286"/>
    </source>
</evidence>
<comment type="similarity">
    <text evidence="2">Belongs to the aerobic coproporphyrinogen-III oxidase family.</text>
</comment>